<organism evidence="3 4">
    <name type="scientific">Aminobacter carboxidus</name>
    <dbReference type="NCBI Taxonomy" id="376165"/>
    <lineage>
        <taxon>Bacteria</taxon>
        <taxon>Pseudomonadati</taxon>
        <taxon>Pseudomonadota</taxon>
        <taxon>Alphaproteobacteria</taxon>
        <taxon>Hyphomicrobiales</taxon>
        <taxon>Phyllobacteriaceae</taxon>
        <taxon>Aminobacter</taxon>
    </lineage>
</organism>
<dbReference type="PANTHER" id="PTHR13847:SF287">
    <property type="entry name" value="FAD-DEPENDENT OXIDOREDUCTASE DOMAIN-CONTAINING PROTEIN 1"/>
    <property type="match status" value="1"/>
</dbReference>
<comment type="caution">
    <text evidence="3">The sequence shown here is derived from an EMBL/GenBank/DDBJ whole genome shotgun (WGS) entry which is preliminary data.</text>
</comment>
<dbReference type="Gene3D" id="3.30.9.10">
    <property type="entry name" value="D-Amino Acid Oxidase, subunit A, domain 2"/>
    <property type="match status" value="1"/>
</dbReference>
<name>A0ABR9GR43_9HYPH</name>
<dbReference type="Proteomes" id="UP000598227">
    <property type="component" value="Unassembled WGS sequence"/>
</dbReference>
<dbReference type="InterPro" id="IPR036188">
    <property type="entry name" value="FAD/NAD-bd_sf"/>
</dbReference>
<gene>
    <name evidence="3" type="ORF">IHE39_17720</name>
</gene>
<evidence type="ECO:0000259" key="2">
    <source>
        <dbReference type="Pfam" id="PF01266"/>
    </source>
</evidence>
<evidence type="ECO:0000256" key="1">
    <source>
        <dbReference type="ARBA" id="ARBA00023002"/>
    </source>
</evidence>
<dbReference type="RefSeq" id="WP_192567409.1">
    <property type="nucleotide sequence ID" value="NZ_JACZEP010000005.1"/>
</dbReference>
<dbReference type="EMBL" id="JACZEP010000005">
    <property type="protein sequence ID" value="MBE1206137.1"/>
    <property type="molecule type" value="Genomic_DNA"/>
</dbReference>
<feature type="domain" description="FAD dependent oxidoreductase" evidence="2">
    <location>
        <begin position="59"/>
        <end position="415"/>
    </location>
</feature>
<proteinExistence type="predicted"/>
<reference evidence="3 4" key="1">
    <citation type="submission" date="2020-09" db="EMBL/GenBank/DDBJ databases">
        <title>Draft Genome Sequence of Aminobacter carboxidus type strain DSM 1086, a soil Gram-negative carboxydobacterium.</title>
        <authorList>
            <person name="Turrini P."/>
            <person name="Tescari M."/>
            <person name="Artuso I."/>
            <person name="Lugli G.A."/>
            <person name="Frangipani E."/>
            <person name="Ventura M."/>
            <person name="Visca P."/>
        </authorList>
    </citation>
    <scope>NUCLEOTIDE SEQUENCE [LARGE SCALE GENOMIC DNA]</scope>
    <source>
        <strain evidence="3 4">DSM 1086</strain>
    </source>
</reference>
<dbReference type="SUPFAM" id="SSF54373">
    <property type="entry name" value="FAD-linked reductases, C-terminal domain"/>
    <property type="match status" value="1"/>
</dbReference>
<keyword evidence="1" id="KW-0560">Oxidoreductase</keyword>
<dbReference type="InterPro" id="IPR006076">
    <property type="entry name" value="FAD-dep_OxRdtase"/>
</dbReference>
<dbReference type="PANTHER" id="PTHR13847">
    <property type="entry name" value="SARCOSINE DEHYDROGENASE-RELATED"/>
    <property type="match status" value="1"/>
</dbReference>
<protein>
    <submittedName>
        <fullName evidence="3">FAD-binding oxidoreductase</fullName>
    </submittedName>
</protein>
<evidence type="ECO:0000313" key="4">
    <source>
        <dbReference type="Proteomes" id="UP000598227"/>
    </source>
</evidence>
<dbReference type="Pfam" id="PF01266">
    <property type="entry name" value="DAO"/>
    <property type="match status" value="1"/>
</dbReference>
<dbReference type="Gene3D" id="3.50.50.60">
    <property type="entry name" value="FAD/NAD(P)-binding domain"/>
    <property type="match status" value="1"/>
</dbReference>
<accession>A0ABR9GR43</accession>
<dbReference type="SUPFAM" id="SSF51905">
    <property type="entry name" value="FAD/NAD(P)-binding domain"/>
    <property type="match status" value="1"/>
</dbReference>
<sequence>MAPPEADDWGSDPFSRYKFREQPRLRSCIDGQARPPPVLGIASSRAASSVTAPSHISSAIIVGAGIVGASAAYFLTELGVKVRLLEAQAPAAQATGAADGAVSVASKRPGPMMSAALAGIELYRKLARDGLFADVYQTRSSFIVAASDAECALLETHATALTSVGVGIERLAGERLRQRYPVLSPNARLAIEVQDEGHAIGYKIVHRLLTAAGVIVERASTVDRLLVDHDGYVRGVATEKGVVLADAVIIAAGNGSARLLGLDGVLRPRKGQLLVTERAPALNAAMPGAIMSGRYLLSKGSQAGDLATRSRGFGLVIDPLGTGQFLIGGTREDSDAGQSNDLAAVSRILADAVSLVPGLAGVRLLRAFAGVRTAVADGLPLVGALPGLRNAYLATGFEGDGICLGPVAGRAIAQLACAKHPAFDITAFDPGRFAGIGVAA</sequence>
<evidence type="ECO:0000313" key="3">
    <source>
        <dbReference type="EMBL" id="MBE1206137.1"/>
    </source>
</evidence>
<keyword evidence="4" id="KW-1185">Reference proteome</keyword>